<dbReference type="Proteomes" id="UP000005801">
    <property type="component" value="Unassembled WGS sequence"/>
</dbReference>
<feature type="domain" description="VWFA" evidence="3">
    <location>
        <begin position="132"/>
        <end position="316"/>
    </location>
</feature>
<dbReference type="InterPro" id="IPR002035">
    <property type="entry name" value="VWF_A"/>
</dbReference>
<dbReference type="AlphaFoldDB" id="A6GC99"/>
<evidence type="ECO:0000259" key="3">
    <source>
        <dbReference type="PROSITE" id="PS50234"/>
    </source>
</evidence>
<dbReference type="eggNOG" id="COG2304">
    <property type="taxonomic scope" value="Bacteria"/>
</dbReference>
<dbReference type="PANTHER" id="PTHR10579">
    <property type="entry name" value="CALCIUM-ACTIVATED CHLORIDE CHANNEL REGULATOR"/>
    <property type="match status" value="1"/>
</dbReference>
<evidence type="ECO:0000313" key="5">
    <source>
        <dbReference type="Proteomes" id="UP000005801"/>
    </source>
</evidence>
<protein>
    <recommendedName>
        <fullName evidence="3">VWFA domain-containing protein</fullName>
    </recommendedName>
</protein>
<gene>
    <name evidence="4" type="ORF">PPSIR1_23374</name>
</gene>
<dbReference type="EMBL" id="ABCS01000063">
    <property type="protein sequence ID" value="EDM76548.1"/>
    <property type="molecule type" value="Genomic_DNA"/>
</dbReference>
<dbReference type="SUPFAM" id="SSF53300">
    <property type="entry name" value="vWA-like"/>
    <property type="match status" value="1"/>
</dbReference>
<feature type="signal peptide" evidence="2">
    <location>
        <begin position="1"/>
        <end position="31"/>
    </location>
</feature>
<dbReference type="STRING" id="391625.PPSIR1_23374"/>
<evidence type="ECO:0000313" key="4">
    <source>
        <dbReference type="EMBL" id="EDM76548.1"/>
    </source>
</evidence>
<dbReference type="InterPro" id="IPR051266">
    <property type="entry name" value="CLCR"/>
</dbReference>
<sequence>MTSAVAAPSPRAPLTSLAALVGLCACTPTNAAPIDTQGPDSGQGATLTLAEPEPEADAQPGAAEEPETKAPQRPDSLGEFVRAHDGPVHLEFISQYGYVHVAEDAGQPFEMPAIIRLSADDEAGQGPRPGLDLAIVLDRSGSMGGDKLRFAKQAGLDLVNRLDEQDRVTLISYDDTVTPLSNLQRVDDDGIEVLRRQLLDIQVGGTTALGPALFMGLQRLAAPEPFGPQTRTEARHDRLRHVILLSDGIANVGETRPEVIGGRVAEHFGGGVSVSTLGMGLDYNEDLMTRIADEGGGRYHFIEDAESIPAMLGDELAGLTATVASEVDSVFATLPGTDVTEVYGYTQTVAGSDTTIRVGFLGAGQSREIVVNLRLDPEQVRGWAPGERVELGEVEVRYRLVTGATEGGPAPMRSLAVPATVLVAHDAAQARASERTEVTVRAAEVAAARHIQAASVAVDQGDFAEAQRLLESASTDFEALRDEAESEEVREMLDSQLSDLEEAASSIEDARSSAAERKKYSKKYKASSYSKGKGSKTKKKKSVKKK</sequence>
<feature type="region of interest" description="Disordered" evidence="1">
    <location>
        <begin position="492"/>
        <end position="546"/>
    </location>
</feature>
<proteinExistence type="predicted"/>
<reference evidence="4 5" key="1">
    <citation type="submission" date="2007-06" db="EMBL/GenBank/DDBJ databases">
        <authorList>
            <person name="Shimkets L."/>
            <person name="Ferriera S."/>
            <person name="Johnson J."/>
            <person name="Kravitz S."/>
            <person name="Beeson K."/>
            <person name="Sutton G."/>
            <person name="Rogers Y.-H."/>
            <person name="Friedman R."/>
            <person name="Frazier M."/>
            <person name="Venter J.C."/>
        </authorList>
    </citation>
    <scope>NUCLEOTIDE SEQUENCE [LARGE SCALE GENOMIC DNA]</scope>
    <source>
        <strain evidence="4 5">SIR-1</strain>
    </source>
</reference>
<name>A6GC99_9BACT</name>
<feature type="compositionally biased region" description="Basic and acidic residues" evidence="1">
    <location>
        <begin position="508"/>
        <end position="518"/>
    </location>
</feature>
<evidence type="ECO:0000256" key="2">
    <source>
        <dbReference type="SAM" id="SignalP"/>
    </source>
</evidence>
<accession>A6GC99</accession>
<organism evidence="4 5">
    <name type="scientific">Plesiocystis pacifica SIR-1</name>
    <dbReference type="NCBI Taxonomy" id="391625"/>
    <lineage>
        <taxon>Bacteria</taxon>
        <taxon>Pseudomonadati</taxon>
        <taxon>Myxococcota</taxon>
        <taxon>Polyangia</taxon>
        <taxon>Nannocystales</taxon>
        <taxon>Nannocystaceae</taxon>
        <taxon>Plesiocystis</taxon>
    </lineage>
</organism>
<dbReference type="PANTHER" id="PTHR10579:SF43">
    <property type="entry name" value="ZINC FINGER (C3HC4-TYPE RING FINGER) FAMILY PROTEIN"/>
    <property type="match status" value="1"/>
</dbReference>
<dbReference type="SMART" id="SM00327">
    <property type="entry name" value="VWA"/>
    <property type="match status" value="1"/>
</dbReference>
<feature type="chain" id="PRO_5002697657" description="VWFA domain-containing protein" evidence="2">
    <location>
        <begin position="32"/>
        <end position="546"/>
    </location>
</feature>
<dbReference type="InterPro" id="IPR036465">
    <property type="entry name" value="vWFA_dom_sf"/>
</dbReference>
<keyword evidence="5" id="KW-1185">Reference proteome</keyword>
<keyword evidence="2" id="KW-0732">Signal</keyword>
<dbReference type="Gene3D" id="3.40.50.410">
    <property type="entry name" value="von Willebrand factor, type A domain"/>
    <property type="match status" value="1"/>
</dbReference>
<dbReference type="Pfam" id="PF00092">
    <property type="entry name" value="VWA"/>
    <property type="match status" value="1"/>
</dbReference>
<evidence type="ECO:0000256" key="1">
    <source>
        <dbReference type="SAM" id="MobiDB-lite"/>
    </source>
</evidence>
<feature type="compositionally biased region" description="Basic residues" evidence="1">
    <location>
        <begin position="533"/>
        <end position="546"/>
    </location>
</feature>
<dbReference type="PROSITE" id="PS50234">
    <property type="entry name" value="VWFA"/>
    <property type="match status" value="1"/>
</dbReference>
<feature type="region of interest" description="Disordered" evidence="1">
    <location>
        <begin position="32"/>
        <end position="79"/>
    </location>
</feature>
<comment type="caution">
    <text evidence="4">The sequence shown here is derived from an EMBL/GenBank/DDBJ whole genome shotgun (WGS) entry which is preliminary data.</text>
</comment>